<feature type="transmembrane region" description="Helical" evidence="13">
    <location>
        <begin position="348"/>
        <end position="366"/>
    </location>
</feature>
<name>A0A1Y2M636_EPING</name>
<evidence type="ECO:0000256" key="1">
    <source>
        <dbReference type="ARBA" id="ARBA00004477"/>
    </source>
</evidence>
<keyword evidence="7 10" id="KW-0472">Membrane</keyword>
<evidence type="ECO:0000256" key="11">
    <source>
        <dbReference type="PIRSR" id="PIRSR000439-1"/>
    </source>
</evidence>
<dbReference type="PANTHER" id="PTHR10408:SF9">
    <property type="entry name" value="STEROL O-ACYLTRANSFERASE 2-RELATED"/>
    <property type="match status" value="1"/>
</dbReference>
<feature type="active site" evidence="11">
    <location>
        <position position="489"/>
    </location>
</feature>
<keyword evidence="4 13" id="KW-0812">Transmembrane</keyword>
<feature type="transmembrane region" description="Helical" evidence="13">
    <location>
        <begin position="112"/>
        <end position="132"/>
    </location>
</feature>
<evidence type="ECO:0000256" key="4">
    <source>
        <dbReference type="ARBA" id="ARBA00022692"/>
    </source>
</evidence>
<evidence type="ECO:0000256" key="5">
    <source>
        <dbReference type="ARBA" id="ARBA00022824"/>
    </source>
</evidence>
<accession>A0A1Y2M636</accession>
<feature type="transmembrane region" description="Helical" evidence="13">
    <location>
        <begin position="401"/>
        <end position="425"/>
    </location>
</feature>
<dbReference type="InterPro" id="IPR004299">
    <property type="entry name" value="MBOAT_fam"/>
</dbReference>
<gene>
    <name evidence="14" type="ORF">B5807_03479</name>
</gene>
<evidence type="ECO:0000256" key="10">
    <source>
        <dbReference type="PIRNR" id="PIRNR000439"/>
    </source>
</evidence>
<comment type="similarity">
    <text evidence="2 10">Belongs to the membrane-bound acyltransferase family. Sterol o-acyltransferase subfamily.</text>
</comment>
<feature type="compositionally biased region" description="Low complexity" evidence="12">
    <location>
        <begin position="48"/>
        <end position="59"/>
    </location>
</feature>
<feature type="transmembrane region" description="Helical" evidence="13">
    <location>
        <begin position="529"/>
        <end position="551"/>
    </location>
</feature>
<evidence type="ECO:0000313" key="14">
    <source>
        <dbReference type="EMBL" id="OSS51442.1"/>
    </source>
</evidence>
<dbReference type="PIRSF" id="PIRSF000439">
    <property type="entry name" value="Oat_ACAT_DAG_ARE"/>
    <property type="match status" value="1"/>
</dbReference>
<evidence type="ECO:0000256" key="12">
    <source>
        <dbReference type="SAM" id="MobiDB-lite"/>
    </source>
</evidence>
<evidence type="ECO:0000313" key="15">
    <source>
        <dbReference type="Proteomes" id="UP000193240"/>
    </source>
</evidence>
<keyword evidence="3 10" id="KW-0808">Transferase</keyword>
<dbReference type="GO" id="GO:0034737">
    <property type="term" value="F:ergosterol O-acyltransferase activity"/>
    <property type="evidence" value="ECO:0007669"/>
    <property type="project" value="TreeGrafter"/>
</dbReference>
<evidence type="ECO:0000256" key="8">
    <source>
        <dbReference type="ARBA" id="ARBA00023315"/>
    </source>
</evidence>
<dbReference type="InterPro" id="IPR014371">
    <property type="entry name" value="Oat_ACAT_DAG_ARE"/>
</dbReference>
<dbReference type="GO" id="GO:0140042">
    <property type="term" value="P:lipid droplet formation"/>
    <property type="evidence" value="ECO:0007669"/>
    <property type="project" value="EnsemblFungi"/>
</dbReference>
<keyword evidence="6 13" id="KW-1133">Transmembrane helix</keyword>
<sequence>MAESTSIEARPHNGQDDYMSPRPRKPTTRIDLLKPQLSDESMRRHLEAASSGVSSGTSTPIPADAPPSVQATSSARRQIRAEQKRRMFPTIEYVDRVSHFDPASDYHDFRGFFVLFWIGLAIMVLTSMLRQVKETGYPFQITQWDLFKEKLWEVGLVDGAMVGSTAVALPLQKLFLHGTGPLRWGRLGMAIQSIYQVFWLSFWCTYPFIRDWSWTAQVFFTLHLLAIFMKMHSYAFYNGHLSETLRRLNELDHPSTGTSKAAAVRYPHSRTHLHELPQSPSKSEPDAANQESLRQLREDLAFELSSPLGRVSYPENLNLSNWVDYIFCPTLCYELEYPRVAYIRPLEVFYKALAVFGCIFLMVITTEEFILPVLDESAEALHHSKNGVDFSLILAETIGRLLFPFMITFLLTFLVIFEYILGAFAEITRFADRQFYADWWNSCDWLEFSREWNIPVHHFFRRHVYSASRHALSRPLATLTTFLISALAHELVMGCITRKFRGYGFCAMMLQMPIVIVQRSAWVRGRTLLNNVLFWCSMVLGLSMMCALYVLV</sequence>
<reference evidence="14 15" key="1">
    <citation type="journal article" date="2017" name="Genome Announc.">
        <title>Genome sequence of the saprophytic ascomycete Epicoccum nigrum ICMP 19927 strain isolated from New Zealand.</title>
        <authorList>
            <person name="Fokin M."/>
            <person name="Fleetwood D."/>
            <person name="Weir B.S."/>
            <person name="Villas-Boas S.G."/>
        </authorList>
    </citation>
    <scope>NUCLEOTIDE SEQUENCE [LARGE SCALE GENOMIC DNA]</scope>
    <source>
        <strain evidence="14 15">ICMP 19927</strain>
    </source>
</reference>
<dbReference type="Proteomes" id="UP000193240">
    <property type="component" value="Unassembled WGS sequence"/>
</dbReference>
<dbReference type="OMA" id="FICQMLQ"/>
<feature type="region of interest" description="Disordered" evidence="12">
    <location>
        <begin position="1"/>
        <end position="76"/>
    </location>
</feature>
<evidence type="ECO:0000256" key="7">
    <source>
        <dbReference type="ARBA" id="ARBA00023136"/>
    </source>
</evidence>
<evidence type="ECO:0000256" key="6">
    <source>
        <dbReference type="ARBA" id="ARBA00022989"/>
    </source>
</evidence>
<dbReference type="GO" id="GO:0008204">
    <property type="term" value="P:ergosterol metabolic process"/>
    <property type="evidence" value="ECO:0007669"/>
    <property type="project" value="TreeGrafter"/>
</dbReference>
<dbReference type="GO" id="GO:0097038">
    <property type="term" value="C:perinuclear endoplasmic reticulum"/>
    <property type="evidence" value="ECO:0007669"/>
    <property type="project" value="EnsemblFungi"/>
</dbReference>
<evidence type="ECO:0000256" key="3">
    <source>
        <dbReference type="ARBA" id="ARBA00022679"/>
    </source>
</evidence>
<keyword evidence="15" id="KW-1185">Reference proteome</keyword>
<dbReference type="GO" id="GO:0032541">
    <property type="term" value="C:cortical endoplasmic reticulum"/>
    <property type="evidence" value="ECO:0007669"/>
    <property type="project" value="EnsemblFungi"/>
</dbReference>
<dbReference type="EMBL" id="KZ107840">
    <property type="protein sequence ID" value="OSS51442.1"/>
    <property type="molecule type" value="Genomic_DNA"/>
</dbReference>
<proteinExistence type="inferred from homology"/>
<dbReference type="PANTHER" id="PTHR10408">
    <property type="entry name" value="STEROL O-ACYLTRANSFERASE"/>
    <property type="match status" value="1"/>
</dbReference>
<comment type="function">
    <text evidence="9">Sterol O-acyltransferase that catalyzes the formation of stery esters.</text>
</comment>
<keyword evidence="5 10" id="KW-0256">Endoplasmic reticulum</keyword>
<feature type="transmembrane region" description="Helical" evidence="13">
    <location>
        <begin position="215"/>
        <end position="237"/>
    </location>
</feature>
<organism evidence="14 15">
    <name type="scientific">Epicoccum nigrum</name>
    <name type="common">Soil fungus</name>
    <name type="synonym">Epicoccum purpurascens</name>
    <dbReference type="NCBI Taxonomy" id="105696"/>
    <lineage>
        <taxon>Eukaryota</taxon>
        <taxon>Fungi</taxon>
        <taxon>Dikarya</taxon>
        <taxon>Ascomycota</taxon>
        <taxon>Pezizomycotina</taxon>
        <taxon>Dothideomycetes</taxon>
        <taxon>Pleosporomycetidae</taxon>
        <taxon>Pleosporales</taxon>
        <taxon>Pleosporineae</taxon>
        <taxon>Didymellaceae</taxon>
        <taxon>Epicoccum</taxon>
    </lineage>
</organism>
<protein>
    <recommendedName>
        <fullName evidence="10">O-acyltransferase</fullName>
    </recommendedName>
</protein>
<dbReference type="AlphaFoldDB" id="A0A1Y2M636"/>
<evidence type="ECO:0000256" key="9">
    <source>
        <dbReference type="ARBA" id="ARBA00023568"/>
    </source>
</evidence>
<keyword evidence="8 10" id="KW-0012">Acyltransferase</keyword>
<comment type="subcellular location">
    <subcellularLocation>
        <location evidence="1 10">Endoplasmic reticulum membrane</location>
        <topology evidence="1 10">Multi-pass membrane protein</topology>
    </subcellularLocation>
</comment>
<dbReference type="Pfam" id="PF03062">
    <property type="entry name" value="MBOAT"/>
    <property type="match status" value="1"/>
</dbReference>
<dbReference type="InParanoid" id="A0A1Y2M636"/>
<evidence type="ECO:0000256" key="2">
    <source>
        <dbReference type="ARBA" id="ARBA00009010"/>
    </source>
</evidence>
<dbReference type="STRING" id="105696.A0A1Y2M636"/>
<evidence type="ECO:0000256" key="13">
    <source>
        <dbReference type="SAM" id="Phobius"/>
    </source>
</evidence>
<dbReference type="GO" id="GO:0005789">
    <property type="term" value="C:endoplasmic reticulum membrane"/>
    <property type="evidence" value="ECO:0007669"/>
    <property type="project" value="UniProtKB-SubCell"/>
</dbReference>